<dbReference type="Pfam" id="PF02201">
    <property type="entry name" value="SWIB"/>
    <property type="match status" value="1"/>
</dbReference>
<evidence type="ECO:0000259" key="2">
    <source>
        <dbReference type="PROSITE" id="PS51925"/>
    </source>
</evidence>
<accession>A0A4Y9ZRV4</accession>
<reference evidence="3 4" key="1">
    <citation type="submission" date="2019-02" db="EMBL/GenBank/DDBJ databases">
        <title>Genome sequencing of the rare red list fungi Hericium alpestre (H. flagellum).</title>
        <authorList>
            <person name="Buettner E."/>
            <person name="Kellner H."/>
        </authorList>
    </citation>
    <scope>NUCLEOTIDE SEQUENCE [LARGE SCALE GENOMIC DNA]</scope>
    <source>
        <strain evidence="3 4">DSM 108284</strain>
    </source>
</reference>
<dbReference type="InterPro" id="IPR036885">
    <property type="entry name" value="SWIB_MDM2_dom_sf"/>
</dbReference>
<dbReference type="PROSITE" id="PS51925">
    <property type="entry name" value="SWIB_MDM2"/>
    <property type="match status" value="1"/>
</dbReference>
<dbReference type="EMBL" id="SFCI01001039">
    <property type="protein sequence ID" value="TFY76960.1"/>
    <property type="molecule type" value="Genomic_DNA"/>
</dbReference>
<keyword evidence="4" id="KW-1185">Reference proteome</keyword>
<comment type="caution">
    <text evidence="3">The sequence shown here is derived from an EMBL/GenBank/DDBJ whole genome shotgun (WGS) entry which is preliminary data.</text>
</comment>
<dbReference type="Proteomes" id="UP000298061">
    <property type="component" value="Unassembled WGS sequence"/>
</dbReference>
<dbReference type="CDD" id="cd10568">
    <property type="entry name" value="SWIB_like"/>
    <property type="match status" value="1"/>
</dbReference>
<proteinExistence type="predicted"/>
<name>A0A4Y9ZRV4_9AGAM</name>
<feature type="compositionally biased region" description="Polar residues" evidence="1">
    <location>
        <begin position="100"/>
        <end position="117"/>
    </location>
</feature>
<dbReference type="InterPro" id="IPR019835">
    <property type="entry name" value="SWIB_domain"/>
</dbReference>
<dbReference type="STRING" id="135208.A0A4Y9ZRV4"/>
<dbReference type="InterPro" id="IPR003121">
    <property type="entry name" value="SWIB_MDM2_domain"/>
</dbReference>
<protein>
    <recommendedName>
        <fullName evidence="2">DM2 domain-containing protein</fullName>
    </recommendedName>
</protein>
<dbReference type="PANTHER" id="PTHR13844">
    <property type="entry name" value="SWI/SNF-RELATED MATRIX-ASSOCIATED ACTIN-DEPENDENT REGULATOR OF CHROMATIN SUBFAMILY D"/>
    <property type="match status" value="1"/>
</dbReference>
<organism evidence="3 4">
    <name type="scientific">Hericium alpestre</name>
    <dbReference type="NCBI Taxonomy" id="135208"/>
    <lineage>
        <taxon>Eukaryota</taxon>
        <taxon>Fungi</taxon>
        <taxon>Dikarya</taxon>
        <taxon>Basidiomycota</taxon>
        <taxon>Agaricomycotina</taxon>
        <taxon>Agaricomycetes</taxon>
        <taxon>Russulales</taxon>
        <taxon>Hericiaceae</taxon>
        <taxon>Hericium</taxon>
    </lineage>
</organism>
<dbReference type="AlphaFoldDB" id="A0A4Y9ZRV4"/>
<evidence type="ECO:0000256" key="1">
    <source>
        <dbReference type="SAM" id="MobiDB-lite"/>
    </source>
</evidence>
<dbReference type="Gene3D" id="1.10.245.10">
    <property type="entry name" value="SWIB/MDM2 domain"/>
    <property type="match status" value="1"/>
</dbReference>
<evidence type="ECO:0000313" key="4">
    <source>
        <dbReference type="Proteomes" id="UP000298061"/>
    </source>
</evidence>
<dbReference type="OrthoDB" id="10263741at2759"/>
<feature type="domain" description="DM2" evidence="2">
    <location>
        <begin position="207"/>
        <end position="284"/>
    </location>
</feature>
<sequence>MQPDGPKPVKKRKFMDRTIPNTINTDPAFAVDSQMYQDLLDMEKKLDWTMMRKKAEVQDALGRSATVRPLHLSLVSPALMDMQTTRTLRLFVSHTVSGQAWQTGQPEASSETPNPETGQGIPAWQLKVEGRLLEPPNQRSRDKNPPRQFSSFVKSMVVELERDPALYPDGNIIEWHRSPTQPVLDGFTVRRTGDTPTKVRIILHLEHHPEQYKVHPELGNILGIKEESRAGVIQTLWNYIKINGLQDKVDRKRIHADAALRPIFGGDVVPFPLLPELINRYLMPADPIIIHYNIIPSVPPPERPSAWDVEIKMEDLGLKARMSSVTVGAARETGREMARLDDEISTLLQSLHSSALKRQFLKSFADNPSAFIHTFLESQSRDLETLLGSGPSDGAHMRREDLQRSEYFRMPWVEEAVAVWEGMRLASRLQ</sequence>
<dbReference type="SMART" id="SM00151">
    <property type="entry name" value="SWIB"/>
    <property type="match status" value="1"/>
</dbReference>
<evidence type="ECO:0000313" key="3">
    <source>
        <dbReference type="EMBL" id="TFY76960.1"/>
    </source>
</evidence>
<gene>
    <name evidence="3" type="ORF">EWM64_g7050</name>
</gene>
<feature type="region of interest" description="Disordered" evidence="1">
    <location>
        <begin position="100"/>
        <end position="121"/>
    </location>
</feature>
<dbReference type="SUPFAM" id="SSF47592">
    <property type="entry name" value="SWIB/MDM2 domain"/>
    <property type="match status" value="1"/>
</dbReference>